<keyword evidence="2" id="KW-0808">Transferase</keyword>
<dbReference type="Gene3D" id="3.40.1280.10">
    <property type="match status" value="1"/>
</dbReference>
<dbReference type="RefSeq" id="WP_092317889.1">
    <property type="nucleotide sequence ID" value="NZ_FOKY01000001.1"/>
</dbReference>
<dbReference type="GO" id="GO:0003723">
    <property type="term" value="F:RNA binding"/>
    <property type="evidence" value="ECO:0007669"/>
    <property type="project" value="InterPro"/>
</dbReference>
<dbReference type="STRING" id="34097.SAMN02745150_00393"/>
<keyword evidence="1 4" id="KW-0489">Methyltransferase</keyword>
<dbReference type="AlphaFoldDB" id="A0A1I1DD44"/>
<dbReference type="EMBL" id="FOKY01000001">
    <property type="protein sequence ID" value="SFB70988.1"/>
    <property type="molecule type" value="Genomic_DNA"/>
</dbReference>
<dbReference type="PANTHER" id="PTHR43191:SF7">
    <property type="entry name" value="OBP33PEP LIKE PROTEIN"/>
    <property type="match status" value="1"/>
</dbReference>
<dbReference type="SUPFAM" id="SSF75217">
    <property type="entry name" value="alpha/beta knot"/>
    <property type="match status" value="1"/>
</dbReference>
<dbReference type="PANTHER" id="PTHR43191">
    <property type="entry name" value="RRNA METHYLTRANSFERASE 3"/>
    <property type="match status" value="1"/>
</dbReference>
<dbReference type="InterPro" id="IPR051259">
    <property type="entry name" value="rRNA_Methyltransferase"/>
</dbReference>
<dbReference type="OrthoDB" id="9794400at2"/>
<dbReference type="InterPro" id="IPR001537">
    <property type="entry name" value="SpoU_MeTrfase"/>
</dbReference>
<feature type="domain" description="tRNA/rRNA methyltransferase SpoU type" evidence="3">
    <location>
        <begin position="122"/>
        <end position="260"/>
    </location>
</feature>
<dbReference type="GO" id="GO:0006396">
    <property type="term" value="P:RNA processing"/>
    <property type="evidence" value="ECO:0007669"/>
    <property type="project" value="InterPro"/>
</dbReference>
<reference evidence="5" key="1">
    <citation type="submission" date="2016-10" db="EMBL/GenBank/DDBJ databases">
        <authorList>
            <person name="Varghese N."/>
            <person name="Submissions S."/>
        </authorList>
    </citation>
    <scope>NUCLEOTIDE SEQUENCE [LARGE SCALE GENOMIC DNA]</scope>
    <source>
        <strain evidence="5">ATCC 43811</strain>
    </source>
</reference>
<dbReference type="Pfam" id="PF00588">
    <property type="entry name" value="SpoU_methylase"/>
    <property type="match status" value="1"/>
</dbReference>
<evidence type="ECO:0000313" key="5">
    <source>
        <dbReference type="Proteomes" id="UP000240042"/>
    </source>
</evidence>
<evidence type="ECO:0000259" key="3">
    <source>
        <dbReference type="Pfam" id="PF00588"/>
    </source>
</evidence>
<evidence type="ECO:0000313" key="4">
    <source>
        <dbReference type="EMBL" id="SFB70988.1"/>
    </source>
</evidence>
<protein>
    <submittedName>
        <fullName evidence="4">tRNA G18 (Ribose-2'-O)-methylase SpoU</fullName>
    </submittedName>
</protein>
<dbReference type="InterPro" id="IPR029026">
    <property type="entry name" value="tRNA_m1G_MTases_N"/>
</dbReference>
<evidence type="ECO:0000256" key="2">
    <source>
        <dbReference type="ARBA" id="ARBA00022679"/>
    </source>
</evidence>
<evidence type="ECO:0000256" key="1">
    <source>
        <dbReference type="ARBA" id="ARBA00022603"/>
    </source>
</evidence>
<gene>
    <name evidence="4" type="ORF">SAMN02745150_00393</name>
</gene>
<dbReference type="Proteomes" id="UP000240042">
    <property type="component" value="Unassembled WGS sequence"/>
</dbReference>
<organism evidence="4 5">
    <name type="scientific">Brevinema andersonii</name>
    <dbReference type="NCBI Taxonomy" id="34097"/>
    <lineage>
        <taxon>Bacteria</taxon>
        <taxon>Pseudomonadati</taxon>
        <taxon>Spirochaetota</taxon>
        <taxon>Spirochaetia</taxon>
        <taxon>Brevinematales</taxon>
        <taxon>Brevinemataceae</taxon>
        <taxon>Brevinema</taxon>
    </lineage>
</organism>
<proteinExistence type="predicted"/>
<dbReference type="GO" id="GO:0008173">
    <property type="term" value="F:RNA methyltransferase activity"/>
    <property type="evidence" value="ECO:0007669"/>
    <property type="project" value="InterPro"/>
</dbReference>
<dbReference type="InterPro" id="IPR029028">
    <property type="entry name" value="Alpha/beta_knot_MTases"/>
</dbReference>
<name>A0A1I1DD44_BREAD</name>
<keyword evidence="5" id="KW-1185">Reference proteome</keyword>
<sequence>MINPRKFVLLGAKQQIYKIASTIRVSEISLKNGGSPDLRETLCYCDAVRELPGKKIAQALEIADSVRNLDRLAPKEKMKRLNFAYHNLLALLDRREDEDKNFSFERFDNLERVPKRYPWIGILDNLRSPMNTGSIFRSADGFGTGELFLTGITPSPPNPKISRTALGAEEFVPYRYFAETSASIAEAKAAGYRVVALEVVEPARHLHEIQSFENHAFVFGNEEFGITEETLSLCDDAVRLPLSGRKNSLNVGNVFAVVAYEAWRFFWGGP</sequence>
<accession>A0A1I1DD44</accession>
<dbReference type="GO" id="GO:0032259">
    <property type="term" value="P:methylation"/>
    <property type="evidence" value="ECO:0007669"/>
    <property type="project" value="UniProtKB-KW"/>
</dbReference>